<dbReference type="RefSeq" id="WP_247230636.1">
    <property type="nucleotide sequence ID" value="NZ_JALKHS010000006.1"/>
</dbReference>
<dbReference type="PANTHER" id="PTHR42733:SF12">
    <property type="entry name" value="PROTEINASE"/>
    <property type="match status" value="1"/>
</dbReference>
<dbReference type="NCBIfam" id="TIGR01382">
    <property type="entry name" value="PfpI"/>
    <property type="match status" value="1"/>
</dbReference>
<keyword evidence="4" id="KW-1185">Reference proteome</keyword>
<dbReference type="PROSITE" id="PS51276">
    <property type="entry name" value="PEPTIDASE_C56_PFPI"/>
    <property type="match status" value="1"/>
</dbReference>
<keyword evidence="3" id="KW-0315">Glutamine amidotransferase</keyword>
<dbReference type="InterPro" id="IPR002818">
    <property type="entry name" value="DJ-1/PfpI"/>
</dbReference>
<comment type="caution">
    <text evidence="3">The sequence shown here is derived from an EMBL/GenBank/DDBJ whole genome shotgun (WGS) entry which is preliminary data.</text>
</comment>
<evidence type="ECO:0000259" key="2">
    <source>
        <dbReference type="Pfam" id="PF01965"/>
    </source>
</evidence>
<comment type="similarity">
    <text evidence="1">Belongs to the peptidase C56 family.</text>
</comment>
<reference evidence="3 4" key="1">
    <citation type="submission" date="2022-04" db="EMBL/GenBank/DDBJ databases">
        <authorList>
            <person name="Huq M.A."/>
        </authorList>
    </citation>
    <scope>NUCLEOTIDE SEQUENCE [LARGE SCALE GENOMIC DNA]</scope>
    <source>
        <strain evidence="3 4">MAH-33</strain>
    </source>
</reference>
<organism evidence="3 4">
    <name type="scientific">Sphingobium agri</name>
    <dbReference type="NCBI Taxonomy" id="2933566"/>
    <lineage>
        <taxon>Bacteria</taxon>
        <taxon>Pseudomonadati</taxon>
        <taxon>Pseudomonadota</taxon>
        <taxon>Alphaproteobacteria</taxon>
        <taxon>Sphingomonadales</taxon>
        <taxon>Sphingomonadaceae</taxon>
        <taxon>Sphingobium</taxon>
    </lineage>
</organism>
<evidence type="ECO:0000256" key="1">
    <source>
        <dbReference type="ARBA" id="ARBA00008542"/>
    </source>
</evidence>
<evidence type="ECO:0000313" key="4">
    <source>
        <dbReference type="Proteomes" id="UP001203512"/>
    </source>
</evidence>
<proteinExistence type="inferred from homology"/>
<accession>A0ABT0DV20</accession>
<dbReference type="InterPro" id="IPR006286">
    <property type="entry name" value="C56_PfpI-like"/>
</dbReference>
<dbReference type="EMBL" id="JALKHS010000006">
    <property type="protein sequence ID" value="MCK0530960.1"/>
    <property type="molecule type" value="Genomic_DNA"/>
</dbReference>
<feature type="domain" description="DJ-1/PfpI" evidence="2">
    <location>
        <begin position="6"/>
        <end position="176"/>
    </location>
</feature>
<dbReference type="Proteomes" id="UP001203512">
    <property type="component" value="Unassembled WGS sequence"/>
</dbReference>
<protein>
    <submittedName>
        <fullName evidence="3">Type 1 glutamine amidotransferase</fullName>
    </submittedName>
</protein>
<gene>
    <name evidence="3" type="ORF">MU848_05115</name>
</gene>
<sequence length="189" mass="19914">MTLEGKKIAILIAPRGTEEPEFTQPKAAVEQAGGTVTVISLEAGEAQAVNNDLDPGATFPVDKAIGEVSSKDFDALVIPGGSVGADKLRGSKEVVAFVRAFFDQSKPVAAICHAPWTLVEADVVKGRTLTSFPTLQTDIRNAGGTWIDQEVVVDKGLVTSRNPKDLPAFCAKLIEEISEGKHAEGGENT</sequence>
<dbReference type="InterPro" id="IPR029062">
    <property type="entry name" value="Class_I_gatase-like"/>
</dbReference>
<dbReference type="SUPFAM" id="SSF52317">
    <property type="entry name" value="Class I glutamine amidotransferase-like"/>
    <property type="match status" value="1"/>
</dbReference>
<dbReference type="Gene3D" id="3.40.50.880">
    <property type="match status" value="1"/>
</dbReference>
<dbReference type="CDD" id="cd03134">
    <property type="entry name" value="GATase1_PfpI_like"/>
    <property type="match status" value="1"/>
</dbReference>
<dbReference type="Pfam" id="PF01965">
    <property type="entry name" value="DJ-1_PfpI"/>
    <property type="match status" value="1"/>
</dbReference>
<evidence type="ECO:0000313" key="3">
    <source>
        <dbReference type="EMBL" id="MCK0530960.1"/>
    </source>
</evidence>
<dbReference type="PANTHER" id="PTHR42733">
    <property type="entry name" value="DJ-1 PROTEIN"/>
    <property type="match status" value="1"/>
</dbReference>
<name>A0ABT0DV20_9SPHN</name>